<dbReference type="RefSeq" id="WP_020370421.1">
    <property type="nucleotide sequence ID" value="NZ_APJW01000003.1"/>
</dbReference>
<gene>
    <name evidence="2" type="ORF">H359_0804</name>
</gene>
<dbReference type="InterPro" id="IPR003744">
    <property type="entry name" value="YhhQ"/>
</dbReference>
<comment type="caution">
    <text evidence="2">The sequence shown here is derived from an EMBL/GenBank/DDBJ whole genome shotgun (WGS) entry which is preliminary data.</text>
</comment>
<keyword evidence="1" id="KW-1003">Cell membrane</keyword>
<comment type="similarity">
    <text evidence="1">Belongs to the vitamin uptake transporter (VUT/ECF) (TC 2.A.88) family. Q precursor transporter subfamily.</text>
</comment>
<reference evidence="2 3" key="1">
    <citation type="submission" date="2013-07" db="EMBL/GenBank/DDBJ databases">
        <title>Isolation of a new Chlamydia species from the feral Sacred Ibis (Threskiornis aethiopicus): Chlamydia ibidis.</title>
        <authorList>
            <person name="Vorimore F."/>
            <person name="Hsia R.-C."/>
            <person name="Huot-Creasy H."/>
            <person name="Bastian S."/>
            <person name="Deruyter L."/>
            <person name="Passet A."/>
            <person name="Sachse K."/>
            <person name="Bavoil P."/>
            <person name="Myers G."/>
            <person name="Laroucau K."/>
        </authorList>
    </citation>
    <scope>NUCLEOTIDE SEQUENCE [LARGE SCALE GENOMIC DNA]</scope>
    <source>
        <strain evidence="2 3">10-1398/6</strain>
    </source>
</reference>
<dbReference type="PANTHER" id="PTHR34300">
    <property type="entry name" value="QUEUOSINE PRECURSOR TRANSPORTER-RELATED"/>
    <property type="match status" value="1"/>
</dbReference>
<keyword evidence="1" id="KW-1133">Transmembrane helix</keyword>
<comment type="subcellular location">
    <subcellularLocation>
        <location evidence="1">Cell membrane</location>
        <topology evidence="1">Multi-pass membrane protein</topology>
    </subcellularLocation>
</comment>
<feature type="transmembrane region" description="Helical" evidence="1">
    <location>
        <begin position="12"/>
        <end position="35"/>
    </location>
</feature>
<keyword evidence="1" id="KW-0812">Transmembrane</keyword>
<keyword evidence="3" id="KW-1185">Reference proteome</keyword>
<evidence type="ECO:0000256" key="1">
    <source>
        <dbReference type="HAMAP-Rule" id="MF_02088"/>
    </source>
</evidence>
<evidence type="ECO:0000313" key="3">
    <source>
        <dbReference type="Proteomes" id="UP000016064"/>
    </source>
</evidence>
<feature type="transmembrane region" description="Helical" evidence="1">
    <location>
        <begin position="186"/>
        <end position="204"/>
    </location>
</feature>
<protein>
    <recommendedName>
        <fullName evidence="1">Probable queuosine precursor transporter</fullName>
        <shortName evidence="1">Q precursor transporter</shortName>
    </recommendedName>
</protein>
<evidence type="ECO:0000313" key="2">
    <source>
        <dbReference type="EMBL" id="EQM62317.1"/>
    </source>
</evidence>
<proteinExistence type="inferred from homology"/>
<dbReference type="Proteomes" id="UP000016064">
    <property type="component" value="Unassembled WGS sequence"/>
</dbReference>
<organism evidence="2 3">
    <name type="scientific">Chlamydia ibidis 10-1398/6</name>
    <dbReference type="NCBI Taxonomy" id="1046581"/>
    <lineage>
        <taxon>Bacteria</taxon>
        <taxon>Pseudomonadati</taxon>
        <taxon>Chlamydiota</taxon>
        <taxon>Chlamydiia</taxon>
        <taxon>Chlamydiales</taxon>
        <taxon>Chlamydiaceae</taxon>
        <taxon>Chlamydia/Chlamydophila group</taxon>
        <taxon>Chlamydia</taxon>
    </lineage>
</organism>
<keyword evidence="1" id="KW-0472">Membrane</keyword>
<sequence>MDMHCQKTTLLSYLSLAFSLILILSNLIFAPRLIITKYFTLPGGLIFYPFTFLLSDIVNEIYGSKKAKQIVYSAFVGNAASVLLVQIFSILPTTRPEIHEAWKLVFDLNPFCLFFSFTAFLASQYLDIFSFSLLKKTYPNGSLWMRSNISTCLSQIIDTLIVDLGIVYIGMGLSLTKTFYIMTCSYSYKVFFSLITSPILCFLVKKINHFIDFTKQTED</sequence>
<dbReference type="EMBL" id="APJW01000003">
    <property type="protein sequence ID" value="EQM62317.1"/>
    <property type="molecule type" value="Genomic_DNA"/>
</dbReference>
<dbReference type="HAMAP" id="MF_02088">
    <property type="entry name" value="Q_prec_transport"/>
    <property type="match status" value="1"/>
</dbReference>
<feature type="transmembrane region" description="Helical" evidence="1">
    <location>
        <begin position="155"/>
        <end position="174"/>
    </location>
</feature>
<dbReference type="NCBIfam" id="TIGR00697">
    <property type="entry name" value="queuosine precursor transporter"/>
    <property type="match status" value="1"/>
</dbReference>
<name>A0ABN0MYH7_9CHLA</name>
<feature type="transmembrane region" description="Helical" evidence="1">
    <location>
        <begin position="111"/>
        <end position="134"/>
    </location>
</feature>
<accession>A0ABN0MYH7</accession>
<keyword evidence="1" id="KW-0813">Transport</keyword>
<dbReference type="PANTHER" id="PTHR34300:SF2">
    <property type="entry name" value="QUEUOSINE PRECURSOR TRANSPORTER-RELATED"/>
    <property type="match status" value="1"/>
</dbReference>
<feature type="transmembrane region" description="Helical" evidence="1">
    <location>
        <begin position="41"/>
        <end position="58"/>
    </location>
</feature>
<dbReference type="Pfam" id="PF02592">
    <property type="entry name" value="Vut_1"/>
    <property type="match status" value="1"/>
</dbReference>
<comment type="function">
    <text evidence="1">Involved in the import of queuosine (Q) precursors, required for Q precursor salvage.</text>
</comment>
<feature type="transmembrane region" description="Helical" evidence="1">
    <location>
        <begin position="70"/>
        <end position="91"/>
    </location>
</feature>